<dbReference type="OrthoDB" id="6410544at2759"/>
<name>A0A4Y2XDP9_ARAVE</name>
<organism evidence="4 5">
    <name type="scientific">Araneus ventricosus</name>
    <name type="common">Orbweaver spider</name>
    <name type="synonym">Epeira ventricosa</name>
    <dbReference type="NCBI Taxonomy" id="182803"/>
    <lineage>
        <taxon>Eukaryota</taxon>
        <taxon>Metazoa</taxon>
        <taxon>Ecdysozoa</taxon>
        <taxon>Arthropoda</taxon>
        <taxon>Chelicerata</taxon>
        <taxon>Arachnida</taxon>
        <taxon>Araneae</taxon>
        <taxon>Araneomorphae</taxon>
        <taxon>Entelegynae</taxon>
        <taxon>Araneoidea</taxon>
        <taxon>Araneidae</taxon>
        <taxon>Araneus</taxon>
    </lineage>
</organism>
<dbReference type="GO" id="GO:0004252">
    <property type="term" value="F:serine-type endopeptidase activity"/>
    <property type="evidence" value="ECO:0007669"/>
    <property type="project" value="InterPro"/>
</dbReference>
<dbReference type="AlphaFoldDB" id="A0A4Y2XDP9"/>
<dbReference type="EMBL" id="BGPR01073790">
    <property type="protein sequence ID" value="GBO46242.1"/>
    <property type="molecule type" value="Genomic_DNA"/>
</dbReference>
<dbReference type="Pfam" id="PF00089">
    <property type="entry name" value="Trypsin"/>
    <property type="match status" value="1"/>
</dbReference>
<evidence type="ECO:0000313" key="4">
    <source>
        <dbReference type="EMBL" id="GBO46242.1"/>
    </source>
</evidence>
<keyword evidence="5" id="KW-1185">Reference proteome</keyword>
<dbReference type="Proteomes" id="UP000499080">
    <property type="component" value="Unassembled WGS sequence"/>
</dbReference>
<evidence type="ECO:0000256" key="1">
    <source>
        <dbReference type="ARBA" id="ARBA00023157"/>
    </source>
</evidence>
<evidence type="ECO:0000259" key="3">
    <source>
        <dbReference type="PROSITE" id="PS50240"/>
    </source>
</evidence>
<sequence length="217" mass="24671">MLQHWLFPQIQQDRDFIFMQDSAPPHFHLEVQADRTCSGSIISKKYILTSAYCLTKSESDNDPKCRQGKMPKACYVQNTNMKLRMPWRDSTKFRKTLQAEKLLPHPDYKHPAEKNDIALILVSQGIECNSFHQPICLPTENLNKFGGKLIVTGWGQVTPDGRTDGSKVLREGEMKQVKFSNCKLIPVNSSNVICVVGTNGAQMPCRVFMCFLKYIQG</sequence>
<evidence type="ECO:0000256" key="2">
    <source>
        <dbReference type="ARBA" id="ARBA00024195"/>
    </source>
</evidence>
<dbReference type="PROSITE" id="PS50240">
    <property type="entry name" value="TRYPSIN_DOM"/>
    <property type="match status" value="1"/>
</dbReference>
<dbReference type="InterPro" id="IPR051487">
    <property type="entry name" value="Ser/Thr_Proteases_Immune/Dev"/>
</dbReference>
<protein>
    <recommendedName>
        <fullName evidence="3">Peptidase S1 domain-containing protein</fullName>
    </recommendedName>
</protein>
<keyword evidence="1" id="KW-1015">Disulfide bond</keyword>
<evidence type="ECO:0000313" key="5">
    <source>
        <dbReference type="Proteomes" id="UP000499080"/>
    </source>
</evidence>
<accession>A0A4Y2XDP9</accession>
<comment type="similarity">
    <text evidence="2">Belongs to the peptidase S1 family. CLIP subfamily.</text>
</comment>
<dbReference type="SMART" id="SM00020">
    <property type="entry name" value="Tryp_SPc"/>
    <property type="match status" value="1"/>
</dbReference>
<proteinExistence type="inferred from homology"/>
<comment type="caution">
    <text evidence="4">The sequence shown here is derived from an EMBL/GenBank/DDBJ whole genome shotgun (WGS) entry which is preliminary data.</text>
</comment>
<dbReference type="GO" id="GO:0006508">
    <property type="term" value="P:proteolysis"/>
    <property type="evidence" value="ECO:0007669"/>
    <property type="project" value="InterPro"/>
</dbReference>
<gene>
    <name evidence="4" type="ORF">AVEN_223336_1</name>
</gene>
<dbReference type="InterPro" id="IPR009003">
    <property type="entry name" value="Peptidase_S1_PA"/>
</dbReference>
<reference evidence="4 5" key="1">
    <citation type="journal article" date="2019" name="Sci. Rep.">
        <title>Orb-weaving spider Araneus ventricosus genome elucidates the spidroin gene catalogue.</title>
        <authorList>
            <person name="Kono N."/>
            <person name="Nakamura H."/>
            <person name="Ohtoshi R."/>
            <person name="Moran D.A.P."/>
            <person name="Shinohara A."/>
            <person name="Yoshida Y."/>
            <person name="Fujiwara M."/>
            <person name="Mori M."/>
            <person name="Tomita M."/>
            <person name="Arakawa K."/>
        </authorList>
    </citation>
    <scope>NUCLEOTIDE SEQUENCE [LARGE SCALE GENOMIC DNA]</scope>
</reference>
<dbReference type="SUPFAM" id="SSF50494">
    <property type="entry name" value="Trypsin-like serine proteases"/>
    <property type="match status" value="1"/>
</dbReference>
<feature type="domain" description="Peptidase S1" evidence="3">
    <location>
        <begin position="24"/>
        <end position="206"/>
    </location>
</feature>
<dbReference type="InterPro" id="IPR043504">
    <property type="entry name" value="Peptidase_S1_PA_chymotrypsin"/>
</dbReference>
<dbReference type="Gene3D" id="2.40.10.10">
    <property type="entry name" value="Trypsin-like serine proteases"/>
    <property type="match status" value="1"/>
</dbReference>
<dbReference type="InterPro" id="IPR001254">
    <property type="entry name" value="Trypsin_dom"/>
</dbReference>
<dbReference type="PANTHER" id="PTHR24256">
    <property type="entry name" value="TRYPTASE-RELATED"/>
    <property type="match status" value="1"/>
</dbReference>